<comment type="caution">
    <text evidence="1">The sequence shown here is derived from an EMBL/GenBank/DDBJ whole genome shotgun (WGS) entry which is preliminary data.</text>
</comment>
<reference evidence="1" key="1">
    <citation type="submission" date="2023-02" db="EMBL/GenBank/DDBJ databases">
        <title>Genome of toxic invasive species Heracleum sosnowskyi carries increased number of genes despite the absence of recent whole-genome duplications.</title>
        <authorList>
            <person name="Schelkunov M."/>
            <person name="Shtratnikova V."/>
            <person name="Makarenko M."/>
            <person name="Klepikova A."/>
            <person name="Omelchenko D."/>
            <person name="Novikova G."/>
            <person name="Obukhova E."/>
            <person name="Bogdanov V."/>
            <person name="Penin A."/>
            <person name="Logacheva M."/>
        </authorList>
    </citation>
    <scope>NUCLEOTIDE SEQUENCE</scope>
    <source>
        <strain evidence="1">Hsosn_3</strain>
        <tissue evidence="1">Leaf</tissue>
    </source>
</reference>
<name>A0AAD8IGL9_9APIA</name>
<dbReference type="PANTHER" id="PTHR46274:SF7">
    <property type="entry name" value="DUAL SPECIFICITY PROTEIN PHOSPHATASE DSP8"/>
    <property type="match status" value="1"/>
</dbReference>
<keyword evidence="2" id="KW-1185">Reference proteome</keyword>
<gene>
    <name evidence="1" type="ORF">POM88_023242</name>
</gene>
<organism evidence="1 2">
    <name type="scientific">Heracleum sosnowskyi</name>
    <dbReference type="NCBI Taxonomy" id="360622"/>
    <lineage>
        <taxon>Eukaryota</taxon>
        <taxon>Viridiplantae</taxon>
        <taxon>Streptophyta</taxon>
        <taxon>Embryophyta</taxon>
        <taxon>Tracheophyta</taxon>
        <taxon>Spermatophyta</taxon>
        <taxon>Magnoliopsida</taxon>
        <taxon>eudicotyledons</taxon>
        <taxon>Gunneridae</taxon>
        <taxon>Pentapetalae</taxon>
        <taxon>asterids</taxon>
        <taxon>campanulids</taxon>
        <taxon>Apiales</taxon>
        <taxon>Apiaceae</taxon>
        <taxon>Apioideae</taxon>
        <taxon>apioid superclade</taxon>
        <taxon>Tordylieae</taxon>
        <taxon>Tordyliinae</taxon>
        <taxon>Heracleum</taxon>
    </lineage>
</organism>
<dbReference type="AlphaFoldDB" id="A0AAD8IGL9"/>
<reference evidence="1" key="2">
    <citation type="submission" date="2023-05" db="EMBL/GenBank/DDBJ databases">
        <authorList>
            <person name="Schelkunov M.I."/>
        </authorList>
    </citation>
    <scope>NUCLEOTIDE SEQUENCE</scope>
    <source>
        <strain evidence="1">Hsosn_3</strain>
        <tissue evidence="1">Leaf</tissue>
    </source>
</reference>
<dbReference type="Proteomes" id="UP001237642">
    <property type="component" value="Unassembled WGS sequence"/>
</dbReference>
<dbReference type="PANTHER" id="PTHR46274">
    <property type="entry name" value="PHOSPHATIDYLINOSITOL PHOSPHATASE"/>
    <property type="match status" value="1"/>
</dbReference>
<evidence type="ECO:0000313" key="1">
    <source>
        <dbReference type="EMBL" id="KAK1385507.1"/>
    </source>
</evidence>
<protein>
    <submittedName>
        <fullName evidence="1">Uncharacterized protein</fullName>
    </submittedName>
</protein>
<accession>A0AAD8IGL9</accession>
<evidence type="ECO:0000313" key="2">
    <source>
        <dbReference type="Proteomes" id="UP001237642"/>
    </source>
</evidence>
<proteinExistence type="predicted"/>
<dbReference type="EMBL" id="JAUIZM010000005">
    <property type="protein sequence ID" value="KAK1385507.1"/>
    <property type="molecule type" value="Genomic_DNA"/>
</dbReference>
<sequence length="109" mass="12549">MDNGHIPCCTKGLKFWTLSNCTKEISSYLYSNFKEYKRVVVGSGARALFFPTLLYSVVRNKPQTEFRCLDRVDKSDVYRLKKFGICGLITLNESYETLVLHLCTKYGLC</sequence>